<dbReference type="RefSeq" id="WP_118428938.1">
    <property type="nucleotide sequence ID" value="NZ_QRZL01000001.1"/>
</dbReference>
<dbReference type="Gene3D" id="3.90.550.10">
    <property type="entry name" value="Spore Coat Polysaccharide Biosynthesis Protein SpsA, Chain A"/>
    <property type="match status" value="1"/>
</dbReference>
<organism evidence="2 3">
    <name type="scientific">Phocaeicola dorei</name>
    <dbReference type="NCBI Taxonomy" id="357276"/>
    <lineage>
        <taxon>Bacteria</taxon>
        <taxon>Pseudomonadati</taxon>
        <taxon>Bacteroidota</taxon>
        <taxon>Bacteroidia</taxon>
        <taxon>Bacteroidales</taxon>
        <taxon>Bacteroidaceae</taxon>
        <taxon>Phocaeicola</taxon>
    </lineage>
</organism>
<feature type="domain" description="Glycosyltransferase 2-like" evidence="1">
    <location>
        <begin position="44"/>
        <end position="212"/>
    </location>
</feature>
<dbReference type="PANTHER" id="PTHR43685">
    <property type="entry name" value="GLYCOSYLTRANSFERASE"/>
    <property type="match status" value="1"/>
</dbReference>
<gene>
    <name evidence="2" type="ORF">DWW04_01625</name>
</gene>
<dbReference type="CDD" id="cd00761">
    <property type="entry name" value="Glyco_tranf_GTA_type"/>
    <property type="match status" value="1"/>
</dbReference>
<accession>A0A412ZK34</accession>
<evidence type="ECO:0000313" key="2">
    <source>
        <dbReference type="EMBL" id="RGV81415.1"/>
    </source>
</evidence>
<dbReference type="GO" id="GO:0016740">
    <property type="term" value="F:transferase activity"/>
    <property type="evidence" value="ECO:0007669"/>
    <property type="project" value="UniProtKB-KW"/>
</dbReference>
<sequence>MNIELAYPFKTRELLEIRDNFSITRDVRSNLLFENSEILQPSISVVIPTFKAPYLLQAIESVNIQENAPSFEVVIVDNDPDADIEKIKQFLGDKKHIYRYFRNEKNIGMVGNWNRCIELALSENIVFLHSDDVMSIGCLKKLWDIRKCVEPTAAILGHENFMNAEGVVFQQYSCREKFLFLKLKPYYKYTRYSQFIMEYDNGCCEMINKSVAIKIGGFDDNVYPSIDGQFFAKYHAEAPIYRASIVVRCCRVAVNTSKIVVNKYRACIYYMKIAVINKYFNGNCFLKYIVGLEAKNAYFPMFGDSNERYVLRWYERLILDLNKKAYRFFMNFL</sequence>
<dbReference type="SUPFAM" id="SSF53448">
    <property type="entry name" value="Nucleotide-diphospho-sugar transferases"/>
    <property type="match status" value="1"/>
</dbReference>
<dbReference type="EMBL" id="QRZL01000001">
    <property type="protein sequence ID" value="RGV81415.1"/>
    <property type="molecule type" value="Genomic_DNA"/>
</dbReference>
<dbReference type="Pfam" id="PF00535">
    <property type="entry name" value="Glycos_transf_2"/>
    <property type="match status" value="1"/>
</dbReference>
<dbReference type="InterPro" id="IPR050834">
    <property type="entry name" value="Glycosyltransf_2"/>
</dbReference>
<evidence type="ECO:0000313" key="3">
    <source>
        <dbReference type="Proteomes" id="UP000283678"/>
    </source>
</evidence>
<dbReference type="PANTHER" id="PTHR43685:SF2">
    <property type="entry name" value="GLYCOSYLTRANSFERASE 2-LIKE DOMAIN-CONTAINING PROTEIN"/>
    <property type="match status" value="1"/>
</dbReference>
<reference evidence="2 3" key="1">
    <citation type="submission" date="2018-08" db="EMBL/GenBank/DDBJ databases">
        <title>A genome reference for cultivated species of the human gut microbiota.</title>
        <authorList>
            <person name="Zou Y."/>
            <person name="Xue W."/>
            <person name="Luo G."/>
        </authorList>
    </citation>
    <scope>NUCLEOTIDE SEQUENCE [LARGE SCALE GENOMIC DNA]</scope>
    <source>
        <strain evidence="2 3">AF14-1AC</strain>
    </source>
</reference>
<dbReference type="InterPro" id="IPR029044">
    <property type="entry name" value="Nucleotide-diphossugar_trans"/>
</dbReference>
<proteinExistence type="predicted"/>
<dbReference type="AlphaFoldDB" id="A0A412ZK34"/>
<protein>
    <submittedName>
        <fullName evidence="2">Glycosyltransferase family 2 protein</fullName>
    </submittedName>
</protein>
<name>A0A412ZK34_9BACT</name>
<evidence type="ECO:0000259" key="1">
    <source>
        <dbReference type="Pfam" id="PF00535"/>
    </source>
</evidence>
<keyword evidence="2" id="KW-0808">Transferase</keyword>
<comment type="caution">
    <text evidence="2">The sequence shown here is derived from an EMBL/GenBank/DDBJ whole genome shotgun (WGS) entry which is preliminary data.</text>
</comment>
<dbReference type="InterPro" id="IPR001173">
    <property type="entry name" value="Glyco_trans_2-like"/>
</dbReference>
<dbReference type="Proteomes" id="UP000283678">
    <property type="component" value="Unassembled WGS sequence"/>
</dbReference>